<organism evidence="1 2">
    <name type="scientific">Burkholderia thailandensis</name>
    <dbReference type="NCBI Taxonomy" id="57975"/>
    <lineage>
        <taxon>Bacteria</taxon>
        <taxon>Pseudomonadati</taxon>
        <taxon>Pseudomonadota</taxon>
        <taxon>Betaproteobacteria</taxon>
        <taxon>Burkholderiales</taxon>
        <taxon>Burkholderiaceae</taxon>
        <taxon>Burkholderia</taxon>
        <taxon>pseudomallei group</taxon>
    </lineage>
</organism>
<evidence type="ECO:0000313" key="2">
    <source>
        <dbReference type="Proteomes" id="UP001272137"/>
    </source>
</evidence>
<reference evidence="1" key="1">
    <citation type="submission" date="2018-08" db="EMBL/GenBank/DDBJ databases">
        <title>Identification of Burkholderia cepacia strains that express a Burkholderia pseudomallei-like capsular polysaccharide.</title>
        <authorList>
            <person name="Burtnick M.N."/>
            <person name="Vongsouvath M."/>
            <person name="Newton P."/>
            <person name="Wuthiekanun V."/>
            <person name="Limmathurotsakul D."/>
            <person name="Brett P.J."/>
            <person name="Chantratita N."/>
            <person name="Dance D.A."/>
        </authorList>
    </citation>
    <scope>NUCLEOTIDE SEQUENCE</scope>
    <source>
        <strain evidence="1">SBXCC001</strain>
    </source>
</reference>
<evidence type="ECO:0000313" key="1">
    <source>
        <dbReference type="EMBL" id="MDW9255378.1"/>
    </source>
</evidence>
<accession>A0AAW9D1X1</accession>
<proteinExistence type="predicted"/>
<dbReference type="Proteomes" id="UP001272137">
    <property type="component" value="Unassembled WGS sequence"/>
</dbReference>
<sequence length="76" mass="8363">MPAIRASGASRRAQRAKKHAVVIPALPNKTSVARFSSDQSRHLNTARRARNALSATLTHDARAFDAVCRRLFPALR</sequence>
<dbReference type="EMBL" id="QXCT01000002">
    <property type="protein sequence ID" value="MDW9255378.1"/>
    <property type="molecule type" value="Genomic_DNA"/>
</dbReference>
<name>A0AAW9D1X1_BURTH</name>
<comment type="caution">
    <text evidence="1">The sequence shown here is derived from an EMBL/GenBank/DDBJ whole genome shotgun (WGS) entry which is preliminary data.</text>
</comment>
<protein>
    <submittedName>
        <fullName evidence="1">Uncharacterized protein</fullName>
    </submittedName>
</protein>
<dbReference type="AlphaFoldDB" id="A0AAW9D1X1"/>
<gene>
    <name evidence="1" type="ORF">C7S16_2548</name>
</gene>